<dbReference type="Proteomes" id="UP000182125">
    <property type="component" value="Unassembled WGS sequence"/>
</dbReference>
<evidence type="ECO:0000256" key="1">
    <source>
        <dbReference type="ARBA" id="ARBA00001933"/>
    </source>
</evidence>
<dbReference type="KEGG" id="ttd:A3L14_08190"/>
<dbReference type="Gene3D" id="3.40.50.1100">
    <property type="match status" value="2"/>
</dbReference>
<dbReference type="EMBL" id="LIXN01000009">
    <property type="protein sequence ID" value="KQH82330.1"/>
    <property type="molecule type" value="Genomic_DNA"/>
</dbReference>
<dbReference type="OrthoDB" id="10138at2157"/>
<dbReference type="PROSITE" id="PS00165">
    <property type="entry name" value="DEHYDRATASE_SER_THR"/>
    <property type="match status" value="1"/>
</dbReference>
<reference evidence="5 7" key="1">
    <citation type="submission" date="2015-08" db="EMBL/GenBank/DDBJ databases">
        <title>Thermococcus thioreducens DSM 14981 genome sequencing.</title>
        <authorList>
            <person name="Hong S.-J."/>
            <person name="Kim M.-C."/>
            <person name="Shin J.-H."/>
        </authorList>
    </citation>
    <scope>NUCLEOTIDE SEQUENCE [LARGE SCALE GENOMIC DNA]</scope>
    <source>
        <strain evidence="5 7">DSM 14981</strain>
    </source>
</reference>
<evidence type="ECO:0000313" key="8">
    <source>
        <dbReference type="Proteomes" id="UP000182125"/>
    </source>
</evidence>
<dbReference type="GeneID" id="33334396"/>
<dbReference type="EMBL" id="CP015105">
    <property type="protein sequence ID" value="ASJ12864.1"/>
    <property type="molecule type" value="Genomic_DNA"/>
</dbReference>
<dbReference type="InterPro" id="IPR036052">
    <property type="entry name" value="TrpB-like_PALP_sf"/>
</dbReference>
<keyword evidence="9" id="KW-1185">Reference proteome</keyword>
<dbReference type="EMBL" id="FOIW01000001">
    <property type="protein sequence ID" value="SEV84124.1"/>
    <property type="molecule type" value="Genomic_DNA"/>
</dbReference>
<dbReference type="InterPro" id="IPR001926">
    <property type="entry name" value="TrpB-like_PALP"/>
</dbReference>
<reference evidence="6 8" key="3">
    <citation type="submission" date="2016-10" db="EMBL/GenBank/DDBJ databases">
        <authorList>
            <person name="de Groot N.N."/>
        </authorList>
    </citation>
    <scope>NUCLEOTIDE SEQUENCE [LARGE SCALE GENOMIC DNA]</scope>
    <source>
        <strain evidence="6 8">OGL-20</strain>
    </source>
</reference>
<dbReference type="SUPFAM" id="SSF53686">
    <property type="entry name" value="Tryptophan synthase beta subunit-like PLP-dependent enzymes"/>
    <property type="match status" value="1"/>
</dbReference>
<dbReference type="RefSeq" id="WP_055429561.1">
    <property type="nucleotide sequence ID" value="NZ_CP015105.1"/>
</dbReference>
<evidence type="ECO:0000313" key="9">
    <source>
        <dbReference type="Proteomes" id="UP000250136"/>
    </source>
</evidence>
<evidence type="ECO:0000256" key="2">
    <source>
        <dbReference type="ARBA" id="ARBA00022898"/>
    </source>
</evidence>
<evidence type="ECO:0000313" key="4">
    <source>
        <dbReference type="EMBL" id="ASJ12864.1"/>
    </source>
</evidence>
<protein>
    <submittedName>
        <fullName evidence="5">Cysteine synthase</fullName>
    </submittedName>
</protein>
<keyword evidence="2" id="KW-0663">Pyridoxal phosphate</keyword>
<dbReference type="Proteomes" id="UP000051862">
    <property type="component" value="Unassembled WGS sequence"/>
</dbReference>
<reference evidence="4 9" key="2">
    <citation type="submission" date="2016-04" db="EMBL/GenBank/DDBJ databases">
        <title>Complete genome sequence of Thermococcus thioreducens type strain OGL-20P.</title>
        <authorList>
            <person name="Oger P.M."/>
        </authorList>
    </citation>
    <scope>NUCLEOTIDE SEQUENCE [LARGE SCALE GENOMIC DNA]</scope>
    <source>
        <strain evidence="4 9">OGL-20P</strain>
    </source>
</reference>
<proteinExistence type="predicted"/>
<dbReference type="PANTHER" id="PTHR10314">
    <property type="entry name" value="CYSTATHIONINE BETA-SYNTHASE"/>
    <property type="match status" value="1"/>
</dbReference>
<gene>
    <name evidence="4" type="ORF">A3L14_08190</name>
    <name evidence="5" type="ORF">AMR53_06950</name>
    <name evidence="6" type="ORF">SAMN05216170_0307</name>
</gene>
<dbReference type="Proteomes" id="UP000250136">
    <property type="component" value="Chromosome"/>
</dbReference>
<accession>A0A0Q2M334</accession>
<evidence type="ECO:0000313" key="7">
    <source>
        <dbReference type="Proteomes" id="UP000051862"/>
    </source>
</evidence>
<dbReference type="STRING" id="277988.SAMN05216170_0307"/>
<evidence type="ECO:0000313" key="6">
    <source>
        <dbReference type="EMBL" id="SEV84124.1"/>
    </source>
</evidence>
<dbReference type="GO" id="GO:0003824">
    <property type="term" value="F:catalytic activity"/>
    <property type="evidence" value="ECO:0007669"/>
    <property type="project" value="UniProtKB-ARBA"/>
</dbReference>
<sequence>MYFAKLEFFNPFSRSIKDRAVFNMLMKALERGDINGTKRLFEATSGNVGISLAALSNVFGIEFRAYLPKPTPKATQVLLKVLGAEVVMTEFETIDPSMVRYVQEEARKAGAVNLNQFENDDNFDAHYRFTAGEIDEQLKGIGKTPDVIIAGIGTSGHIAGIASYFKERYDTKVVGVVPAKGEKIPGIKRLETRPKWYFQVEVDRVVEVTREEAIEGAIRVARGDGLLIGLSSGAVVKAYEKVSEEFGDGTYVLIFPDDGFKYVEVFESYLGMV</sequence>
<name>A0A0Q2M334_9EURY</name>
<dbReference type="InterPro" id="IPR000634">
    <property type="entry name" value="Ser/Thr_deHydtase_PyrdxlP-BS"/>
</dbReference>
<dbReference type="GO" id="GO:0030170">
    <property type="term" value="F:pyridoxal phosphate binding"/>
    <property type="evidence" value="ECO:0007669"/>
    <property type="project" value="InterPro"/>
</dbReference>
<dbReference type="PATRIC" id="fig|277988.4.peg.1465"/>
<dbReference type="InterPro" id="IPR050214">
    <property type="entry name" value="Cys_Synth/Cystath_Beta-Synth"/>
</dbReference>
<evidence type="ECO:0000313" key="5">
    <source>
        <dbReference type="EMBL" id="KQH82330.1"/>
    </source>
</evidence>
<dbReference type="Pfam" id="PF00291">
    <property type="entry name" value="PALP"/>
    <property type="match status" value="1"/>
</dbReference>
<organism evidence="5 7">
    <name type="scientific">Thermococcus thioreducens</name>
    <dbReference type="NCBI Taxonomy" id="277988"/>
    <lineage>
        <taxon>Archaea</taxon>
        <taxon>Methanobacteriati</taxon>
        <taxon>Methanobacteriota</taxon>
        <taxon>Thermococci</taxon>
        <taxon>Thermococcales</taxon>
        <taxon>Thermococcaceae</taxon>
        <taxon>Thermococcus</taxon>
    </lineage>
</organism>
<dbReference type="GO" id="GO:0006520">
    <property type="term" value="P:amino acid metabolic process"/>
    <property type="evidence" value="ECO:0007669"/>
    <property type="project" value="InterPro"/>
</dbReference>
<comment type="cofactor">
    <cofactor evidence="1">
        <name>pyridoxal 5'-phosphate</name>
        <dbReference type="ChEBI" id="CHEBI:597326"/>
    </cofactor>
</comment>
<dbReference type="CDD" id="cd01561">
    <property type="entry name" value="CBS_like"/>
    <property type="match status" value="1"/>
</dbReference>
<dbReference type="AlphaFoldDB" id="A0A0Q2M334"/>
<evidence type="ECO:0000259" key="3">
    <source>
        <dbReference type="Pfam" id="PF00291"/>
    </source>
</evidence>
<feature type="domain" description="Tryptophan synthase beta chain-like PALP" evidence="3">
    <location>
        <begin position="3"/>
        <end position="257"/>
    </location>
</feature>